<dbReference type="EMBL" id="JBHSIT010000002">
    <property type="protein sequence ID" value="MFC4906964.1"/>
    <property type="molecule type" value="Genomic_DNA"/>
</dbReference>
<reference evidence="5" key="1">
    <citation type="journal article" date="2019" name="Int. J. Syst. Evol. Microbiol.">
        <title>The Global Catalogue of Microorganisms (GCM) 10K type strain sequencing project: providing services to taxonomists for standard genome sequencing and annotation.</title>
        <authorList>
            <consortium name="The Broad Institute Genomics Platform"/>
            <consortium name="The Broad Institute Genome Sequencing Center for Infectious Disease"/>
            <person name="Wu L."/>
            <person name="Ma J."/>
        </authorList>
    </citation>
    <scope>NUCLEOTIDE SEQUENCE [LARGE SCALE GENOMIC DNA]</scope>
    <source>
        <strain evidence="5">KLKA75</strain>
    </source>
</reference>
<gene>
    <name evidence="4" type="ORF">ACFPCY_06520</name>
</gene>
<dbReference type="Gene3D" id="3.30.450.40">
    <property type="match status" value="1"/>
</dbReference>
<keyword evidence="5" id="KW-1185">Reference proteome</keyword>
<feature type="compositionally biased region" description="Gly residues" evidence="1">
    <location>
        <begin position="243"/>
        <end position="262"/>
    </location>
</feature>
<dbReference type="Pfam" id="PF21983">
    <property type="entry name" value="NikA-like"/>
    <property type="match status" value="1"/>
</dbReference>
<name>A0ABV9TTQ2_9ACTN</name>
<dbReference type="InterPro" id="IPR003018">
    <property type="entry name" value="GAF"/>
</dbReference>
<evidence type="ECO:0000256" key="1">
    <source>
        <dbReference type="SAM" id="MobiDB-lite"/>
    </source>
</evidence>
<feature type="domain" description="ANTAR" evidence="2">
    <location>
        <begin position="275"/>
        <end position="320"/>
    </location>
</feature>
<dbReference type="SUPFAM" id="SSF55781">
    <property type="entry name" value="GAF domain-like"/>
    <property type="match status" value="1"/>
</dbReference>
<dbReference type="Proteomes" id="UP001595872">
    <property type="component" value="Unassembled WGS sequence"/>
</dbReference>
<dbReference type="RefSeq" id="WP_378252705.1">
    <property type="nucleotide sequence ID" value="NZ_JBHSIT010000002.1"/>
</dbReference>
<feature type="region of interest" description="Disordered" evidence="1">
    <location>
        <begin position="241"/>
        <end position="267"/>
    </location>
</feature>
<dbReference type="Pfam" id="PF13185">
    <property type="entry name" value="GAF_2"/>
    <property type="match status" value="1"/>
</dbReference>
<comment type="caution">
    <text evidence="4">The sequence shown here is derived from an EMBL/GenBank/DDBJ whole genome shotgun (WGS) entry which is preliminary data.</text>
</comment>
<dbReference type="InterPro" id="IPR029016">
    <property type="entry name" value="GAF-like_dom_sf"/>
</dbReference>
<feature type="domain" description="GAF" evidence="3">
    <location>
        <begin position="93"/>
        <end position="220"/>
    </location>
</feature>
<evidence type="ECO:0000313" key="4">
    <source>
        <dbReference type="EMBL" id="MFC4906964.1"/>
    </source>
</evidence>
<dbReference type="Pfam" id="PF03861">
    <property type="entry name" value="ANTAR"/>
    <property type="match status" value="1"/>
</dbReference>
<accession>A0ABV9TTQ2</accession>
<dbReference type="InterPro" id="IPR005561">
    <property type="entry name" value="ANTAR"/>
</dbReference>
<evidence type="ECO:0000259" key="3">
    <source>
        <dbReference type="Pfam" id="PF13185"/>
    </source>
</evidence>
<evidence type="ECO:0000313" key="5">
    <source>
        <dbReference type="Proteomes" id="UP001595872"/>
    </source>
</evidence>
<sequence>MPPAEPGRDRLIAVPVTARQVAVIERAAELAGLSVAEYARSAAADRATADLRIIEAGREDGAAPMLPGTSSAAGAGRGAELAALIAARAVRRSEPATLADLCEVSVEVLAVTGAAVRVAADAEHRVLAHATDPVSRQLDELQLTFGEGPCTDAWELGGPVTAKDLRAVEAHLRWSGYTPAALAAGARAVFAFPLRSGAISAGTLQLYRREPGPLADGRLADALTLAELALDMILAHVHPGTPGSAGTGGNAGSAGGDAGGEQVGLPWHGDGLGADRAEIFQATGMVSVQSGVGLMEALTLLRRYAVAHRRPLSRVALEVVGRELRFPATGRKDDHGD</sequence>
<dbReference type="InterPro" id="IPR053842">
    <property type="entry name" value="NikA-like"/>
</dbReference>
<proteinExistence type="predicted"/>
<protein>
    <submittedName>
        <fullName evidence="4">GAF and ANTAR domain-containing protein</fullName>
    </submittedName>
</protein>
<organism evidence="4 5">
    <name type="scientific">Actinomadura gamaensis</name>
    <dbReference type="NCBI Taxonomy" id="1763541"/>
    <lineage>
        <taxon>Bacteria</taxon>
        <taxon>Bacillati</taxon>
        <taxon>Actinomycetota</taxon>
        <taxon>Actinomycetes</taxon>
        <taxon>Streptosporangiales</taxon>
        <taxon>Thermomonosporaceae</taxon>
        <taxon>Actinomadura</taxon>
    </lineage>
</organism>
<evidence type="ECO:0000259" key="2">
    <source>
        <dbReference type="Pfam" id="PF03861"/>
    </source>
</evidence>